<sequence length="53" mass="6057">MKSQFQILVDAQRLAALIQPSDIKLDRAVHPEDLYKLLADEKITFGMSEEVIQ</sequence>
<name>A0ABZ2ZMY3_9BACI</name>
<accession>A0ABZ2ZMY3</accession>
<organism evidence="1 2">
    <name type="scientific">Cytobacillus pseudoceanisediminis</name>
    <dbReference type="NCBI Taxonomy" id="3051614"/>
    <lineage>
        <taxon>Bacteria</taxon>
        <taxon>Bacillati</taxon>
        <taxon>Bacillota</taxon>
        <taxon>Bacilli</taxon>
        <taxon>Bacillales</taxon>
        <taxon>Bacillaceae</taxon>
        <taxon>Cytobacillus</taxon>
    </lineage>
</organism>
<evidence type="ECO:0000313" key="1">
    <source>
        <dbReference type="EMBL" id="WZP09433.1"/>
    </source>
</evidence>
<proteinExistence type="predicted"/>
<gene>
    <name evidence="1" type="ORF">AADC60_09970</name>
</gene>
<dbReference type="Proteomes" id="UP001472074">
    <property type="component" value="Chromosome"/>
</dbReference>
<protein>
    <submittedName>
        <fullName evidence="1">Uncharacterized protein</fullName>
    </submittedName>
</protein>
<dbReference type="EMBL" id="CP151651">
    <property type="protein sequence ID" value="WZP09433.1"/>
    <property type="molecule type" value="Genomic_DNA"/>
</dbReference>
<evidence type="ECO:0000313" key="2">
    <source>
        <dbReference type="Proteomes" id="UP001472074"/>
    </source>
</evidence>
<reference evidence="1 2" key="1">
    <citation type="submission" date="2024-04" db="EMBL/GenBank/DDBJ databases">
        <title>Screening of coral probiotics and analysis of their probiotic properties.</title>
        <authorList>
            <person name="Wang S."/>
        </authorList>
    </citation>
    <scope>NUCLEOTIDE SEQUENCE [LARGE SCALE GENOMIC DNA]</scope>
    <source>
        <strain evidence="1 2">GXU-Z9</strain>
    </source>
</reference>
<dbReference type="RefSeq" id="WP_019381775.1">
    <property type="nucleotide sequence ID" value="NZ_CP097349.1"/>
</dbReference>
<keyword evidence="2" id="KW-1185">Reference proteome</keyword>